<sequence>MMDADSFTRYVASFVEELVSSGVEKVVISPGSRSTPLAILMAEHPSLTCYINIDERSAGFFALGIAKSQNKPVALLCTSGTAAANYYPAIVEAHYARVPLVVLTADRPHELRDVGAPQAIDQLHMYRNYAKWFVDLALPEENQSMFRYAKTIAARAVGTATANPAGVVHLNFPFREPLVPNTSLPDLWTKLDNRGTYLHMAKSNSLISNEELDSISHLLNRHSNGVIICGEHENDNIASEILALANHLKFPILADPLSQLRAGKFNPHFVVESYDSLLRDSEIQKVLKPTVVIRFGAMPVSKPIMQMLKNNPDITQIVVDNSGVYRDPTLNASYFITCDEVIFCNELINKIEQKPINAYYQAWHEANHIFWKRIDEELQQTTEMFEGKVVKELQTYLPSESNLVVGNSMPIRDVDTFFGHTDKDIKLFANRGASGIDGVVSTALGISVEQTNPTYLLIGDLSFYHDLNGLLAAKMNQLNIVILLINNDGGGIFSFLPQSKEEKHFETLYGTPIGLDFSKVVNMYHGHYTKTESWEDFRVSLLESQTKKGLQVIEIPTDRSTRVKVHRDLLEIVSREIRSVLKNYEG</sequence>
<comment type="function">
    <text evidence="7">Catalyzes the thiamine diphosphate-dependent decarboxylation of 2-oxoglutarate and the subsequent addition of the resulting succinic semialdehyde-thiamine pyrophosphate anion to isochorismate to yield 2-succinyl-5-enolpyruvyl-6-hydroxy-3-cyclohexene-1-carboxylate (SEPHCHC).</text>
</comment>
<dbReference type="Gene3D" id="3.40.50.970">
    <property type="match status" value="2"/>
</dbReference>
<dbReference type="Pfam" id="PF02775">
    <property type="entry name" value="TPP_enzyme_C"/>
    <property type="match status" value="1"/>
</dbReference>
<keyword evidence="3 7" id="KW-0479">Metal-binding</keyword>
<comment type="similarity">
    <text evidence="7">Belongs to the TPP enzyme family. MenD subfamily.</text>
</comment>
<comment type="caution">
    <text evidence="11">The sequence shown here is derived from an EMBL/GenBank/DDBJ whole genome shotgun (WGS) entry which is preliminary data.</text>
</comment>
<feature type="domain" description="Thiamine pyrophosphate enzyme TPP-binding" evidence="8">
    <location>
        <begin position="439"/>
        <end position="555"/>
    </location>
</feature>
<dbReference type="Gene3D" id="3.40.50.1220">
    <property type="entry name" value="TPP-binding domain"/>
    <property type="match status" value="1"/>
</dbReference>
<dbReference type="InterPro" id="IPR004433">
    <property type="entry name" value="MenaQ_synth_MenD"/>
</dbReference>
<evidence type="ECO:0000256" key="6">
    <source>
        <dbReference type="ARBA" id="ARBA00023211"/>
    </source>
</evidence>
<keyword evidence="4 7" id="KW-0460">Magnesium</keyword>
<dbReference type="HAMAP" id="MF_01659">
    <property type="entry name" value="MenD"/>
    <property type="match status" value="1"/>
</dbReference>
<dbReference type="PANTHER" id="PTHR42916">
    <property type="entry name" value="2-SUCCINYL-5-ENOLPYRUVYL-6-HYDROXY-3-CYCLOHEXENE-1-CARBOXYLATE SYNTHASE"/>
    <property type="match status" value="1"/>
</dbReference>
<accession>A0ABT9YWV5</accession>
<dbReference type="Pfam" id="PF16582">
    <property type="entry name" value="TPP_enzyme_M_2"/>
    <property type="match status" value="1"/>
</dbReference>
<comment type="cofactor">
    <cofactor evidence="7">
        <name>Mg(2+)</name>
        <dbReference type="ChEBI" id="CHEBI:18420"/>
    </cofactor>
    <cofactor evidence="7">
        <name>Mn(2+)</name>
        <dbReference type="ChEBI" id="CHEBI:29035"/>
    </cofactor>
</comment>
<dbReference type="CDD" id="cd07037">
    <property type="entry name" value="TPP_PYR_MenD"/>
    <property type="match status" value="1"/>
</dbReference>
<dbReference type="SUPFAM" id="SSF52518">
    <property type="entry name" value="Thiamin diphosphate-binding fold (THDP-binding)"/>
    <property type="match status" value="2"/>
</dbReference>
<proteinExistence type="inferred from homology"/>
<evidence type="ECO:0000256" key="5">
    <source>
        <dbReference type="ARBA" id="ARBA00023052"/>
    </source>
</evidence>
<dbReference type="CDD" id="cd02009">
    <property type="entry name" value="TPP_SHCHC_synthase"/>
    <property type="match status" value="1"/>
</dbReference>
<dbReference type="Proteomes" id="UP001232245">
    <property type="component" value="Unassembled WGS sequence"/>
</dbReference>
<evidence type="ECO:0000313" key="11">
    <source>
        <dbReference type="EMBL" id="MDQ0224472.1"/>
    </source>
</evidence>
<keyword evidence="1 7" id="KW-0474">Menaquinone biosynthesis</keyword>
<evidence type="ECO:0000313" key="12">
    <source>
        <dbReference type="Proteomes" id="UP001232245"/>
    </source>
</evidence>
<dbReference type="EMBL" id="JAUSTZ010000002">
    <property type="protein sequence ID" value="MDQ0224472.1"/>
    <property type="molecule type" value="Genomic_DNA"/>
</dbReference>
<evidence type="ECO:0000259" key="8">
    <source>
        <dbReference type="Pfam" id="PF02775"/>
    </source>
</evidence>
<keyword evidence="2 7" id="KW-0808">Transferase</keyword>
<comment type="cofactor">
    <cofactor evidence="7">
        <name>thiamine diphosphate</name>
        <dbReference type="ChEBI" id="CHEBI:58937"/>
    </cofactor>
    <text evidence="7">Binds 1 thiamine pyrophosphate per subunit.</text>
</comment>
<evidence type="ECO:0000256" key="4">
    <source>
        <dbReference type="ARBA" id="ARBA00022842"/>
    </source>
</evidence>
<evidence type="ECO:0000256" key="1">
    <source>
        <dbReference type="ARBA" id="ARBA00022428"/>
    </source>
</evidence>
<comment type="pathway">
    <text evidence="7">Quinol/quinone metabolism; menaquinone biosynthesis.</text>
</comment>
<dbReference type="PANTHER" id="PTHR42916:SF1">
    <property type="entry name" value="PROTEIN PHYLLO, CHLOROPLASTIC"/>
    <property type="match status" value="1"/>
</dbReference>
<evidence type="ECO:0000256" key="3">
    <source>
        <dbReference type="ARBA" id="ARBA00022723"/>
    </source>
</evidence>
<dbReference type="NCBIfam" id="TIGR00173">
    <property type="entry name" value="menD"/>
    <property type="match status" value="1"/>
</dbReference>
<protein>
    <recommendedName>
        <fullName evidence="7">2-succinyl-5-enolpyruvyl-6-hydroxy-3-cyclohexene-1-carboxylate synthase</fullName>
        <shortName evidence="7">SEPHCHC synthase</shortName>
        <ecNumber evidence="7">2.2.1.9</ecNumber>
    </recommendedName>
    <alternativeName>
        <fullName evidence="7">Menaquinone biosynthesis protein MenD</fullName>
    </alternativeName>
</protein>
<dbReference type="InterPro" id="IPR012001">
    <property type="entry name" value="Thiamin_PyroP_enz_TPP-bd_dom"/>
</dbReference>
<keyword evidence="5 7" id="KW-0786">Thiamine pyrophosphate</keyword>
<dbReference type="GO" id="GO:0070204">
    <property type="term" value="F:2-succinyl-5-enolpyruvyl-6-hydroxy-3-cyclohexene-1-carboxylic-acid synthase activity"/>
    <property type="evidence" value="ECO:0007669"/>
    <property type="project" value="UniProtKB-EC"/>
</dbReference>
<keyword evidence="6 7" id="KW-0464">Manganese</keyword>
<comment type="subunit">
    <text evidence="7">Homodimer.</text>
</comment>
<evidence type="ECO:0000259" key="10">
    <source>
        <dbReference type="Pfam" id="PF16582"/>
    </source>
</evidence>
<dbReference type="InterPro" id="IPR029035">
    <property type="entry name" value="DHS-like_NAD/FAD-binding_dom"/>
</dbReference>
<keyword evidence="12" id="KW-1185">Reference proteome</keyword>
<evidence type="ECO:0000259" key="9">
    <source>
        <dbReference type="Pfam" id="PF02776"/>
    </source>
</evidence>
<dbReference type="InterPro" id="IPR029061">
    <property type="entry name" value="THDP-binding"/>
</dbReference>
<evidence type="ECO:0000256" key="7">
    <source>
        <dbReference type="HAMAP-Rule" id="MF_01659"/>
    </source>
</evidence>
<gene>
    <name evidence="7" type="primary">menD</name>
    <name evidence="11" type="ORF">J2S02_000801</name>
</gene>
<evidence type="ECO:0000256" key="2">
    <source>
        <dbReference type="ARBA" id="ARBA00022679"/>
    </source>
</evidence>
<comment type="catalytic activity">
    <reaction evidence="7">
        <text>isochorismate + 2-oxoglutarate + H(+) = 5-enolpyruvoyl-6-hydroxy-2-succinyl-cyclohex-3-ene-1-carboxylate + CO2</text>
        <dbReference type="Rhea" id="RHEA:25593"/>
        <dbReference type="ChEBI" id="CHEBI:15378"/>
        <dbReference type="ChEBI" id="CHEBI:16526"/>
        <dbReference type="ChEBI" id="CHEBI:16810"/>
        <dbReference type="ChEBI" id="CHEBI:29780"/>
        <dbReference type="ChEBI" id="CHEBI:58818"/>
        <dbReference type="EC" id="2.2.1.9"/>
    </reaction>
</comment>
<dbReference type="PIRSF" id="PIRSF004983">
    <property type="entry name" value="MenD"/>
    <property type="match status" value="1"/>
</dbReference>
<dbReference type="SUPFAM" id="SSF52467">
    <property type="entry name" value="DHS-like NAD/FAD-binding domain"/>
    <property type="match status" value="1"/>
</dbReference>
<dbReference type="RefSeq" id="WP_174880216.1">
    <property type="nucleotide sequence ID" value="NZ_CADEPK010000117.1"/>
</dbReference>
<feature type="domain" description="Menaquinone biosynthesis protein MenD middle" evidence="10">
    <location>
        <begin position="197"/>
        <end position="404"/>
    </location>
</feature>
<comment type="pathway">
    <text evidence="7">Quinol/quinone metabolism; 1,4-dihydroxy-2-naphthoate biosynthesis; 1,4-dihydroxy-2-naphthoate from chorismate: step 2/7.</text>
</comment>
<reference evidence="11 12" key="1">
    <citation type="submission" date="2023-07" db="EMBL/GenBank/DDBJ databases">
        <title>Genomic Encyclopedia of Type Strains, Phase IV (KMG-IV): sequencing the most valuable type-strain genomes for metagenomic binning, comparative biology and taxonomic classification.</title>
        <authorList>
            <person name="Goeker M."/>
        </authorList>
    </citation>
    <scope>NUCLEOTIDE SEQUENCE [LARGE SCALE GENOMIC DNA]</scope>
    <source>
        <strain evidence="11 12">DSM 17723</strain>
    </source>
</reference>
<feature type="domain" description="Thiamine pyrophosphate enzyme N-terminal TPP-binding" evidence="9">
    <location>
        <begin position="12"/>
        <end position="125"/>
    </location>
</feature>
<dbReference type="EC" id="2.2.1.9" evidence="7"/>
<dbReference type="Pfam" id="PF02776">
    <property type="entry name" value="TPP_enzyme_N"/>
    <property type="match status" value="1"/>
</dbReference>
<dbReference type="InterPro" id="IPR032264">
    <property type="entry name" value="MenD_middle"/>
</dbReference>
<name>A0ABT9YWV5_9BACI</name>
<dbReference type="InterPro" id="IPR011766">
    <property type="entry name" value="TPP_enzyme_TPP-bd"/>
</dbReference>
<organism evidence="11 12">
    <name type="scientific">Metabacillus niabensis</name>
    <dbReference type="NCBI Taxonomy" id="324854"/>
    <lineage>
        <taxon>Bacteria</taxon>
        <taxon>Bacillati</taxon>
        <taxon>Bacillota</taxon>
        <taxon>Bacilli</taxon>
        <taxon>Bacillales</taxon>
        <taxon>Bacillaceae</taxon>
        <taxon>Metabacillus</taxon>
    </lineage>
</organism>